<keyword evidence="1" id="KW-0732">Signal</keyword>
<sequence>MKKLRLCAALLVLLGPTVQAAQPDDSVLLIHGGAGVVRSDMTPADEAAVRAALELALRKGHEQLAVGKPALDAVTAAITVLEDDPHFNAGKGAVFTHDGKNELDSSLMDGATRKAGAVAGVHTVKNPILLARAVMEKSEHVMMVGQGAEIFAKEQGVTLVDPSYFRTEKRWQQLQKALKEEASGQAHTDLETAKHFGTVGAVALDRQGHLAAGTSTGGMTNKRYGRVGDSPIIGAGTYADAGCAVSGTGWGEFYIRAAAAHDICARMAYLKETPQQAGETVINQIIPKLGGDGGAIVLGADGAIGTPFNTEGMYRGWIGADGVPHVALYSDETLPSHPPAAAAKP</sequence>
<protein>
    <submittedName>
        <fullName evidence="2">Beta-aspartyl-peptidase (Threonine type)</fullName>
        <ecNumber evidence="2">3.4.19.5</ecNumber>
    </submittedName>
</protein>
<evidence type="ECO:0000313" key="3">
    <source>
        <dbReference type="Proteomes" id="UP001254759"/>
    </source>
</evidence>
<dbReference type="Proteomes" id="UP001254759">
    <property type="component" value="Unassembled WGS sequence"/>
</dbReference>
<feature type="signal peptide" evidence="1">
    <location>
        <begin position="1"/>
        <end position="20"/>
    </location>
</feature>
<feature type="chain" id="PRO_5045999735" evidence="1">
    <location>
        <begin position="21"/>
        <end position="345"/>
    </location>
</feature>
<dbReference type="InterPro" id="IPR029055">
    <property type="entry name" value="Ntn_hydrolases_N"/>
</dbReference>
<evidence type="ECO:0000313" key="2">
    <source>
        <dbReference type="EMBL" id="MDR6842927.1"/>
    </source>
</evidence>
<organism evidence="2 3">
    <name type="scientific">Pseudoxanthomonas sacheonensis</name>
    <dbReference type="NCBI Taxonomy" id="443615"/>
    <lineage>
        <taxon>Bacteria</taxon>
        <taxon>Pseudomonadati</taxon>
        <taxon>Pseudomonadota</taxon>
        <taxon>Gammaproteobacteria</taxon>
        <taxon>Lysobacterales</taxon>
        <taxon>Lysobacteraceae</taxon>
        <taxon>Pseudoxanthomonas</taxon>
    </lineage>
</organism>
<dbReference type="Gene3D" id="3.60.20.30">
    <property type="entry name" value="(Glycosyl)asparaginase"/>
    <property type="match status" value="1"/>
</dbReference>
<keyword evidence="2" id="KW-0378">Hydrolase</keyword>
<dbReference type="PANTHER" id="PTHR10188:SF6">
    <property type="entry name" value="N(4)-(BETA-N-ACETYLGLUCOSAMINYL)-L-ASPARAGINASE"/>
    <property type="match status" value="1"/>
</dbReference>
<gene>
    <name evidence="2" type="ORF">J2W94_003234</name>
</gene>
<dbReference type="Pfam" id="PF01112">
    <property type="entry name" value="Asparaginase_2"/>
    <property type="match status" value="1"/>
</dbReference>
<dbReference type="PANTHER" id="PTHR10188">
    <property type="entry name" value="L-ASPARAGINASE"/>
    <property type="match status" value="1"/>
</dbReference>
<accession>A0ABU1RVX0</accession>
<reference evidence="2 3" key="1">
    <citation type="submission" date="2023-07" db="EMBL/GenBank/DDBJ databases">
        <title>Sorghum-associated microbial communities from plants grown in Nebraska, USA.</title>
        <authorList>
            <person name="Schachtman D."/>
        </authorList>
    </citation>
    <scope>NUCLEOTIDE SEQUENCE [LARGE SCALE GENOMIC DNA]</scope>
    <source>
        <strain evidence="2 3">BE107</strain>
    </source>
</reference>
<dbReference type="GO" id="GO:0008798">
    <property type="term" value="F:beta-aspartyl-peptidase activity"/>
    <property type="evidence" value="ECO:0007669"/>
    <property type="project" value="UniProtKB-EC"/>
</dbReference>
<proteinExistence type="predicted"/>
<evidence type="ECO:0000256" key="1">
    <source>
        <dbReference type="SAM" id="SignalP"/>
    </source>
</evidence>
<dbReference type="CDD" id="cd04701">
    <property type="entry name" value="Asparaginase_2"/>
    <property type="match status" value="1"/>
</dbReference>
<name>A0ABU1RVX0_9GAMM</name>
<dbReference type="InterPro" id="IPR000246">
    <property type="entry name" value="Peptidase_T2"/>
</dbReference>
<dbReference type="SUPFAM" id="SSF56235">
    <property type="entry name" value="N-terminal nucleophile aminohydrolases (Ntn hydrolases)"/>
    <property type="match status" value="1"/>
</dbReference>
<keyword evidence="3" id="KW-1185">Reference proteome</keyword>
<dbReference type="RefSeq" id="WP_310095649.1">
    <property type="nucleotide sequence ID" value="NZ_JAVDTT010000005.1"/>
</dbReference>
<dbReference type="EC" id="3.4.19.5" evidence="2"/>
<dbReference type="EMBL" id="JAVDTT010000005">
    <property type="protein sequence ID" value="MDR6842927.1"/>
    <property type="molecule type" value="Genomic_DNA"/>
</dbReference>
<comment type="caution">
    <text evidence="2">The sequence shown here is derived from an EMBL/GenBank/DDBJ whole genome shotgun (WGS) entry which is preliminary data.</text>
</comment>